<dbReference type="Proteomes" id="UP001565368">
    <property type="component" value="Unassembled WGS sequence"/>
</dbReference>
<organism evidence="1 2">
    <name type="scientific">Vanrija albida</name>
    <dbReference type="NCBI Taxonomy" id="181172"/>
    <lineage>
        <taxon>Eukaryota</taxon>
        <taxon>Fungi</taxon>
        <taxon>Dikarya</taxon>
        <taxon>Basidiomycota</taxon>
        <taxon>Agaricomycotina</taxon>
        <taxon>Tremellomycetes</taxon>
        <taxon>Trichosporonales</taxon>
        <taxon>Trichosporonaceae</taxon>
        <taxon>Vanrija</taxon>
    </lineage>
</organism>
<dbReference type="EMBL" id="JBBXJM010000004">
    <property type="protein sequence ID" value="KAL1408371.1"/>
    <property type="molecule type" value="Genomic_DNA"/>
</dbReference>
<reference evidence="1 2" key="1">
    <citation type="submission" date="2023-08" db="EMBL/GenBank/DDBJ databases">
        <title>Annotated Genome Sequence of Vanrija albida AlHP1.</title>
        <authorList>
            <person name="Herzog R."/>
        </authorList>
    </citation>
    <scope>NUCLEOTIDE SEQUENCE [LARGE SCALE GENOMIC DNA]</scope>
    <source>
        <strain evidence="1 2">AlHP1</strain>
    </source>
</reference>
<gene>
    <name evidence="1" type="ORF">Q8F55_005183</name>
</gene>
<keyword evidence="2" id="KW-1185">Reference proteome</keyword>
<protein>
    <submittedName>
        <fullName evidence="1">Uncharacterized protein</fullName>
    </submittedName>
</protein>
<dbReference type="GeneID" id="95986226"/>
<sequence length="239" mass="26298">MAIVSDPKRTGFFGFWKGDDGPDCSTIPLSATQQVNFATLVPVQGFPSRLVNSYTSNVEELVVCVSYNPRSAHATIIFLETSDLPDEYRHRDTDLPAFLDCLRDEVLEPFPVPVTIVGLERLASTAALPQSFDEATAAINSVCCDISYVALDDYRTSIDGETWDLYTLGAPSWFALQLHWKPETSTSTAAGWTSSPSTVPSAKAPHASAWKWPTPRTRPFCQRYGYRIPAMGRQGLVVA</sequence>
<evidence type="ECO:0000313" key="1">
    <source>
        <dbReference type="EMBL" id="KAL1408371.1"/>
    </source>
</evidence>
<comment type="caution">
    <text evidence="1">The sequence shown here is derived from an EMBL/GenBank/DDBJ whole genome shotgun (WGS) entry which is preliminary data.</text>
</comment>
<name>A0ABR3Q0X4_9TREE</name>
<evidence type="ECO:0000313" key="2">
    <source>
        <dbReference type="Proteomes" id="UP001565368"/>
    </source>
</evidence>
<accession>A0ABR3Q0X4</accession>
<dbReference type="RefSeq" id="XP_069208315.1">
    <property type="nucleotide sequence ID" value="XM_069353673.1"/>
</dbReference>
<proteinExistence type="predicted"/>